<dbReference type="AlphaFoldDB" id="A0A9P5YRP3"/>
<organism evidence="1 2">
    <name type="scientific">Pholiota conissans</name>
    <dbReference type="NCBI Taxonomy" id="109636"/>
    <lineage>
        <taxon>Eukaryota</taxon>
        <taxon>Fungi</taxon>
        <taxon>Dikarya</taxon>
        <taxon>Basidiomycota</taxon>
        <taxon>Agaricomycotina</taxon>
        <taxon>Agaricomycetes</taxon>
        <taxon>Agaricomycetidae</taxon>
        <taxon>Agaricales</taxon>
        <taxon>Agaricineae</taxon>
        <taxon>Strophariaceae</taxon>
        <taxon>Pholiota</taxon>
    </lineage>
</organism>
<protein>
    <submittedName>
        <fullName evidence="1">Uncharacterized protein</fullName>
    </submittedName>
</protein>
<proteinExistence type="predicted"/>
<evidence type="ECO:0000313" key="1">
    <source>
        <dbReference type="EMBL" id="KAF9474267.1"/>
    </source>
</evidence>
<accession>A0A9P5YRP3</accession>
<name>A0A9P5YRP3_9AGAR</name>
<dbReference type="EMBL" id="MU155388">
    <property type="protein sequence ID" value="KAF9474267.1"/>
    <property type="molecule type" value="Genomic_DNA"/>
</dbReference>
<dbReference type="Proteomes" id="UP000807469">
    <property type="component" value="Unassembled WGS sequence"/>
</dbReference>
<comment type="caution">
    <text evidence="1">The sequence shown here is derived from an EMBL/GenBank/DDBJ whole genome shotgun (WGS) entry which is preliminary data.</text>
</comment>
<keyword evidence="2" id="KW-1185">Reference proteome</keyword>
<sequence length="213" mass="23403">MYGKGGVLWQPIDQPTIGLSFASHICNTMVVNTGKGSQRNLLCILLLAASAPPVCRRLTTFVMVWGIDSSELSHAGRTVQDRTRIAHITTYTHRAGERQYGNLLKKCIRPTAARILHQSGLATAVMPGAFLLSRWDAVERMNNVYVIAPSMREFYTKATVESEGDGNARRIYPRVDLPNHVGCIGAEVKEALVEDDGLDPFIGSKLDNVDFSS</sequence>
<reference evidence="1" key="1">
    <citation type="submission" date="2020-11" db="EMBL/GenBank/DDBJ databases">
        <authorList>
            <consortium name="DOE Joint Genome Institute"/>
            <person name="Ahrendt S."/>
            <person name="Riley R."/>
            <person name="Andreopoulos W."/>
            <person name="Labutti K."/>
            <person name="Pangilinan J."/>
            <person name="Ruiz-Duenas F.J."/>
            <person name="Barrasa J.M."/>
            <person name="Sanchez-Garcia M."/>
            <person name="Camarero S."/>
            <person name="Miyauchi S."/>
            <person name="Serrano A."/>
            <person name="Linde D."/>
            <person name="Babiker R."/>
            <person name="Drula E."/>
            <person name="Ayuso-Fernandez I."/>
            <person name="Pacheco R."/>
            <person name="Padilla G."/>
            <person name="Ferreira P."/>
            <person name="Barriuso J."/>
            <person name="Kellner H."/>
            <person name="Castanera R."/>
            <person name="Alfaro M."/>
            <person name="Ramirez L."/>
            <person name="Pisabarro A.G."/>
            <person name="Kuo A."/>
            <person name="Tritt A."/>
            <person name="Lipzen A."/>
            <person name="He G."/>
            <person name="Yan M."/>
            <person name="Ng V."/>
            <person name="Cullen D."/>
            <person name="Martin F."/>
            <person name="Rosso M.-N."/>
            <person name="Henrissat B."/>
            <person name="Hibbett D."/>
            <person name="Martinez A.T."/>
            <person name="Grigoriev I.V."/>
        </authorList>
    </citation>
    <scope>NUCLEOTIDE SEQUENCE</scope>
    <source>
        <strain evidence="1">CIRM-BRFM 674</strain>
    </source>
</reference>
<evidence type="ECO:0000313" key="2">
    <source>
        <dbReference type="Proteomes" id="UP000807469"/>
    </source>
</evidence>
<gene>
    <name evidence="1" type="ORF">BDN70DRAFT_899112</name>
</gene>